<dbReference type="AlphaFoldDB" id="X1I728"/>
<name>X1I728_9ZZZZ</name>
<comment type="caution">
    <text evidence="2">The sequence shown here is derived from an EMBL/GenBank/DDBJ whole genome shotgun (WGS) entry which is preliminary data.</text>
</comment>
<protein>
    <submittedName>
        <fullName evidence="2">Uncharacterized protein</fullName>
    </submittedName>
</protein>
<organism evidence="2">
    <name type="scientific">marine sediment metagenome</name>
    <dbReference type="NCBI Taxonomy" id="412755"/>
    <lineage>
        <taxon>unclassified sequences</taxon>
        <taxon>metagenomes</taxon>
        <taxon>ecological metagenomes</taxon>
    </lineage>
</organism>
<feature type="non-terminal residue" evidence="2">
    <location>
        <position position="1"/>
    </location>
</feature>
<keyword evidence="1" id="KW-1133">Transmembrane helix</keyword>
<reference evidence="2" key="1">
    <citation type="journal article" date="2014" name="Front. Microbiol.">
        <title>High frequency of phylogenetically diverse reductive dehalogenase-homologous genes in deep subseafloor sedimentary metagenomes.</title>
        <authorList>
            <person name="Kawai M."/>
            <person name="Futagami T."/>
            <person name="Toyoda A."/>
            <person name="Takaki Y."/>
            <person name="Nishi S."/>
            <person name="Hori S."/>
            <person name="Arai W."/>
            <person name="Tsubouchi T."/>
            <person name="Morono Y."/>
            <person name="Uchiyama I."/>
            <person name="Ito T."/>
            <person name="Fujiyama A."/>
            <person name="Inagaki F."/>
            <person name="Takami H."/>
        </authorList>
    </citation>
    <scope>NUCLEOTIDE SEQUENCE</scope>
    <source>
        <strain evidence="2">Expedition CK06-06</strain>
    </source>
</reference>
<keyword evidence="1" id="KW-0812">Transmembrane</keyword>
<keyword evidence="1" id="KW-0472">Membrane</keyword>
<evidence type="ECO:0000256" key="1">
    <source>
        <dbReference type="SAM" id="Phobius"/>
    </source>
</evidence>
<gene>
    <name evidence="2" type="ORF">S03H2_53581</name>
</gene>
<proteinExistence type="predicted"/>
<accession>X1I728</accession>
<feature type="transmembrane region" description="Helical" evidence="1">
    <location>
        <begin position="6"/>
        <end position="30"/>
    </location>
</feature>
<dbReference type="EMBL" id="BARU01034109">
    <property type="protein sequence ID" value="GAH61919.1"/>
    <property type="molecule type" value="Genomic_DNA"/>
</dbReference>
<evidence type="ECO:0000313" key="2">
    <source>
        <dbReference type="EMBL" id="GAH61919.1"/>
    </source>
</evidence>
<sequence length="53" mass="6308">ATNLGYIGIGWIIGFVIAISIFITLEFLYWRWYHKKLRYLCNICKTTVQPKIK</sequence>